<evidence type="ECO:0000256" key="3">
    <source>
        <dbReference type="ARBA" id="ARBA00022741"/>
    </source>
</evidence>
<comment type="subcellular location">
    <subcellularLocation>
        <location evidence="8">Cell inner membrane</location>
        <topology evidence="8">Peripheral membrane protein</topology>
    </subcellularLocation>
</comment>
<evidence type="ECO:0000256" key="8">
    <source>
        <dbReference type="RuleBase" id="RU369116"/>
    </source>
</evidence>
<keyword evidence="3 8" id="KW-0547">Nucleotide-binding</keyword>
<dbReference type="InterPro" id="IPR005892">
    <property type="entry name" value="Gly-betaine_transp_ATP-bd"/>
</dbReference>
<dbReference type="InterPro" id="IPR000644">
    <property type="entry name" value="CBS_dom"/>
</dbReference>
<dbReference type="Pfam" id="PF00571">
    <property type="entry name" value="CBS"/>
    <property type="match status" value="2"/>
</dbReference>
<keyword evidence="8" id="KW-1003">Cell membrane</keyword>
<comment type="catalytic activity">
    <reaction evidence="8">
        <text>a quaternary ammonium(out) + ATP + H2O = a quaternary ammonium(in) + ADP + phosphate + H(+)</text>
        <dbReference type="Rhea" id="RHEA:11036"/>
        <dbReference type="ChEBI" id="CHEBI:15377"/>
        <dbReference type="ChEBI" id="CHEBI:15378"/>
        <dbReference type="ChEBI" id="CHEBI:30616"/>
        <dbReference type="ChEBI" id="CHEBI:35267"/>
        <dbReference type="ChEBI" id="CHEBI:43474"/>
        <dbReference type="ChEBI" id="CHEBI:456216"/>
    </reaction>
</comment>
<evidence type="ECO:0000256" key="6">
    <source>
        <dbReference type="ARBA" id="ARBA00023122"/>
    </source>
</evidence>
<dbReference type="InterPro" id="IPR051921">
    <property type="entry name" value="ABC_osmolyte_uptake_ATP-bind"/>
</dbReference>
<dbReference type="GO" id="GO:0005886">
    <property type="term" value="C:plasma membrane"/>
    <property type="evidence" value="ECO:0007669"/>
    <property type="project" value="UniProtKB-SubCell"/>
</dbReference>
<dbReference type="AlphaFoldDB" id="A0A1V2A5P1"/>
<dbReference type="EC" id="7.6.2.9" evidence="8"/>
<dbReference type="PROSITE" id="PS00211">
    <property type="entry name" value="ABC_TRANSPORTER_1"/>
    <property type="match status" value="1"/>
</dbReference>
<dbReference type="PROSITE" id="PS51371">
    <property type="entry name" value="CBS"/>
    <property type="match status" value="2"/>
</dbReference>
<comment type="subunit">
    <text evidence="8">The complex is probably composed of two ATP-binding proteins, two transmembrane proteins and a solute-binding protein.</text>
</comment>
<dbReference type="InterPro" id="IPR017871">
    <property type="entry name" value="ABC_transporter-like_CS"/>
</dbReference>
<gene>
    <name evidence="11" type="ORF">BTO28_13180</name>
</gene>
<dbReference type="Proteomes" id="UP000188613">
    <property type="component" value="Unassembled WGS sequence"/>
</dbReference>
<evidence type="ECO:0000256" key="2">
    <source>
        <dbReference type="ARBA" id="ARBA00022448"/>
    </source>
</evidence>
<comment type="caution">
    <text evidence="11">The sequence shown here is derived from an EMBL/GenBank/DDBJ whole genome shotgun (WGS) entry which is preliminary data.</text>
</comment>
<keyword evidence="5" id="KW-0029">Amino-acid transport</keyword>
<dbReference type="PANTHER" id="PTHR43869:SF1">
    <property type="entry name" value="GLYCINE BETAINE_PROLINE BETAINE TRANSPORT SYSTEM ATP-BINDING PROTEIN PROV"/>
    <property type="match status" value="1"/>
</dbReference>
<name>A0A1V2A5P1_9BACI</name>
<dbReference type="PROSITE" id="PS50893">
    <property type="entry name" value="ABC_TRANSPORTER_2"/>
    <property type="match status" value="1"/>
</dbReference>
<dbReference type="EMBL" id="MSFI01000022">
    <property type="protein sequence ID" value="OMP66247.1"/>
    <property type="molecule type" value="Genomic_DNA"/>
</dbReference>
<dbReference type="PANTHER" id="PTHR43869">
    <property type="entry name" value="GLYCINE BETAINE/PROLINE BETAINE TRANSPORT SYSTEM ATP-BINDING PROTEIN PROV"/>
    <property type="match status" value="1"/>
</dbReference>
<dbReference type="Gene3D" id="3.40.50.300">
    <property type="entry name" value="P-loop containing nucleotide triphosphate hydrolases"/>
    <property type="match status" value="1"/>
</dbReference>
<dbReference type="InterPro" id="IPR003593">
    <property type="entry name" value="AAA+_ATPase"/>
</dbReference>
<feature type="domain" description="ABC transporter" evidence="9">
    <location>
        <begin position="29"/>
        <end position="265"/>
    </location>
</feature>
<dbReference type="GO" id="GO:0031460">
    <property type="term" value="P:glycine betaine transport"/>
    <property type="evidence" value="ECO:0007669"/>
    <property type="project" value="InterPro"/>
</dbReference>
<dbReference type="GO" id="GO:0015418">
    <property type="term" value="F:ABC-type quaternary ammonium compound transporting activity"/>
    <property type="evidence" value="ECO:0007669"/>
    <property type="project" value="UniProtKB-EC"/>
</dbReference>
<dbReference type="SUPFAM" id="SSF54631">
    <property type="entry name" value="CBS-domain pair"/>
    <property type="match status" value="1"/>
</dbReference>
<dbReference type="SMART" id="SM00116">
    <property type="entry name" value="CBS"/>
    <property type="match status" value="2"/>
</dbReference>
<dbReference type="SMART" id="SM00382">
    <property type="entry name" value="AAA"/>
    <property type="match status" value="1"/>
</dbReference>
<dbReference type="GO" id="GO:0005524">
    <property type="term" value="F:ATP binding"/>
    <property type="evidence" value="ECO:0007669"/>
    <property type="project" value="UniProtKB-UniRule"/>
</dbReference>
<dbReference type="CDD" id="cd03294">
    <property type="entry name" value="ABC_Pro_Gly_Betaine"/>
    <property type="match status" value="1"/>
</dbReference>
<evidence type="ECO:0000256" key="4">
    <source>
        <dbReference type="ARBA" id="ARBA00022840"/>
    </source>
</evidence>
<dbReference type="InterPro" id="IPR027417">
    <property type="entry name" value="P-loop_NTPase"/>
</dbReference>
<evidence type="ECO:0000256" key="7">
    <source>
        <dbReference type="PROSITE-ProRule" id="PRU00703"/>
    </source>
</evidence>
<dbReference type="STRING" id="1714355.BTO28_13180"/>
<comment type="similarity">
    <text evidence="1 8">Belongs to the ABC transporter superfamily.</text>
</comment>
<dbReference type="InterPro" id="IPR046342">
    <property type="entry name" value="CBS_dom_sf"/>
</dbReference>
<keyword evidence="4 8" id="KW-0067">ATP-binding</keyword>
<dbReference type="GO" id="GO:0006865">
    <property type="term" value="P:amino acid transport"/>
    <property type="evidence" value="ECO:0007669"/>
    <property type="project" value="UniProtKB-UniRule"/>
</dbReference>
<feature type="domain" description="CBS" evidence="10">
    <location>
        <begin position="279"/>
        <end position="335"/>
    </location>
</feature>
<feature type="domain" description="CBS" evidence="10">
    <location>
        <begin position="339"/>
        <end position="394"/>
    </location>
</feature>
<dbReference type="SUPFAM" id="SSF52540">
    <property type="entry name" value="P-loop containing nucleoside triphosphate hydrolases"/>
    <property type="match status" value="1"/>
</dbReference>
<keyword evidence="6 7" id="KW-0129">CBS domain</keyword>
<dbReference type="GO" id="GO:0016887">
    <property type="term" value="F:ATP hydrolysis activity"/>
    <property type="evidence" value="ECO:0007669"/>
    <property type="project" value="UniProtKB-UniRule"/>
</dbReference>
<proteinExistence type="inferred from homology"/>
<keyword evidence="2 8" id="KW-0813">Transport</keyword>
<accession>A0A1V2A5P1</accession>
<reference evidence="11 12" key="1">
    <citation type="submission" date="2016-12" db="EMBL/GenBank/DDBJ databases">
        <title>Domibacillus sp. SAB 38T whole genome sequencing.</title>
        <authorList>
            <person name="Verma A."/>
            <person name="Ojha A.K."/>
            <person name="Krishnamurthi S."/>
        </authorList>
    </citation>
    <scope>NUCLEOTIDE SEQUENCE [LARGE SCALE GENOMIC DNA]</scope>
    <source>
        <strain evidence="11 12">SAB 38</strain>
    </source>
</reference>
<dbReference type="InterPro" id="IPR003439">
    <property type="entry name" value="ABC_transporter-like_ATP-bd"/>
</dbReference>
<dbReference type="FunFam" id="3.40.50.300:FF:000201">
    <property type="entry name" value="Glycine betaine/L-proline ABC transporter ATP-binding protein"/>
    <property type="match status" value="1"/>
</dbReference>
<evidence type="ECO:0000313" key="11">
    <source>
        <dbReference type="EMBL" id="OMP66247.1"/>
    </source>
</evidence>
<evidence type="ECO:0000313" key="12">
    <source>
        <dbReference type="Proteomes" id="UP000188613"/>
    </source>
</evidence>
<sequence>MDPYVEVRNVSKIFGKSPRAAIELLKQGKSKKEILKQTGQTVGVNNVTFDIYPGEIFVIMGLSGSGKSTLIRMFNRLIDPTIGEILIDNEDIVKMNAARLREVRQKKISMVFQNFALFPHKTIQENTEYGLEIQKVPPNERREKALNALEVVGLKGYENQLPSQLSGGMQQRVGLARALASDTNILLMDEAFSALDPLIRKDMQDELLAIQEQYKKTIIFITHDLDEALRIGDRIALMKDGSVIQLGTPEQIMMNPANEFVEKFVEDVDLSKVLTASHVMKRAEKIGADRGPRVALEIMRKQGYSSIFVVDRKQKLLGALTAEQARQAIDQNQSISDAMTTDIPTVTEDALLGDLMDEMATSSLPISVIDDERRMKGIVIRGAVIGALAGNKDSLNELESE</sequence>
<evidence type="ECO:0000259" key="10">
    <source>
        <dbReference type="PROSITE" id="PS51371"/>
    </source>
</evidence>
<keyword evidence="8" id="KW-0472">Membrane</keyword>
<keyword evidence="8" id="KW-0997">Cell inner membrane</keyword>
<dbReference type="Gene3D" id="3.10.580.10">
    <property type="entry name" value="CBS-domain"/>
    <property type="match status" value="1"/>
</dbReference>
<protein>
    <recommendedName>
        <fullName evidence="8">Quaternary amine transport ATP-binding protein</fullName>
        <ecNumber evidence="8">7.6.2.9</ecNumber>
    </recommendedName>
</protein>
<dbReference type="RefSeq" id="WP_076767010.1">
    <property type="nucleotide sequence ID" value="NZ_MSFI01000022.1"/>
</dbReference>
<dbReference type="NCBIfam" id="TIGR01186">
    <property type="entry name" value="proV"/>
    <property type="match status" value="1"/>
</dbReference>
<evidence type="ECO:0000256" key="5">
    <source>
        <dbReference type="ARBA" id="ARBA00022970"/>
    </source>
</evidence>
<evidence type="ECO:0000259" key="9">
    <source>
        <dbReference type="PROSITE" id="PS50893"/>
    </source>
</evidence>
<dbReference type="Pfam" id="PF00005">
    <property type="entry name" value="ABC_tran"/>
    <property type="match status" value="1"/>
</dbReference>
<evidence type="ECO:0000256" key="1">
    <source>
        <dbReference type="ARBA" id="ARBA00005417"/>
    </source>
</evidence>
<keyword evidence="12" id="KW-1185">Reference proteome</keyword>
<dbReference type="GO" id="GO:0006970">
    <property type="term" value="P:response to osmotic stress"/>
    <property type="evidence" value="ECO:0007669"/>
    <property type="project" value="UniProtKB-ARBA"/>
</dbReference>
<organism evidence="11 12">
    <name type="scientific">Domibacillus epiphyticus</name>
    <dbReference type="NCBI Taxonomy" id="1714355"/>
    <lineage>
        <taxon>Bacteria</taxon>
        <taxon>Bacillati</taxon>
        <taxon>Bacillota</taxon>
        <taxon>Bacilli</taxon>
        <taxon>Bacillales</taxon>
        <taxon>Bacillaceae</taxon>
        <taxon>Domibacillus</taxon>
    </lineage>
</organism>